<evidence type="ECO:0000313" key="2">
    <source>
        <dbReference type="EMBL" id="SVA96152.1"/>
    </source>
</evidence>
<gene>
    <name evidence="2" type="ORF">METZ01_LOCUS149006</name>
</gene>
<sequence>MRPGFVQLSLHYLNRVLCASLLIAAVSCSGNDGTIETPEELTARAQTIHERVLTADTHKDISGNFAPSDGSEGEDPNVQAGRQVDL</sequence>
<name>A0A382A4T5_9ZZZZ</name>
<evidence type="ECO:0000256" key="1">
    <source>
        <dbReference type="SAM" id="MobiDB-lite"/>
    </source>
</evidence>
<accession>A0A382A4T5</accession>
<reference evidence="2" key="1">
    <citation type="submission" date="2018-05" db="EMBL/GenBank/DDBJ databases">
        <authorList>
            <person name="Lanie J.A."/>
            <person name="Ng W.-L."/>
            <person name="Kazmierczak K.M."/>
            <person name="Andrzejewski T.M."/>
            <person name="Davidsen T.M."/>
            <person name="Wayne K.J."/>
            <person name="Tettelin H."/>
            <person name="Glass J.I."/>
            <person name="Rusch D."/>
            <person name="Podicherti R."/>
            <person name="Tsui H.-C.T."/>
            <person name="Winkler M.E."/>
        </authorList>
    </citation>
    <scope>NUCLEOTIDE SEQUENCE</scope>
</reference>
<feature type="region of interest" description="Disordered" evidence="1">
    <location>
        <begin position="59"/>
        <end position="86"/>
    </location>
</feature>
<dbReference type="EMBL" id="UINC01023786">
    <property type="protein sequence ID" value="SVA96152.1"/>
    <property type="molecule type" value="Genomic_DNA"/>
</dbReference>
<feature type="non-terminal residue" evidence="2">
    <location>
        <position position="86"/>
    </location>
</feature>
<protein>
    <submittedName>
        <fullName evidence="2">Uncharacterized protein</fullName>
    </submittedName>
</protein>
<proteinExistence type="predicted"/>
<dbReference type="AlphaFoldDB" id="A0A382A4T5"/>
<dbReference type="PROSITE" id="PS51257">
    <property type="entry name" value="PROKAR_LIPOPROTEIN"/>
    <property type="match status" value="1"/>
</dbReference>
<organism evidence="2">
    <name type="scientific">marine metagenome</name>
    <dbReference type="NCBI Taxonomy" id="408172"/>
    <lineage>
        <taxon>unclassified sequences</taxon>
        <taxon>metagenomes</taxon>
        <taxon>ecological metagenomes</taxon>
    </lineage>
</organism>